<dbReference type="EMBL" id="FOUU01000001">
    <property type="protein sequence ID" value="SFM42444.1"/>
    <property type="molecule type" value="Genomic_DNA"/>
</dbReference>
<proteinExistence type="predicted"/>
<dbReference type="Pfam" id="PF11141">
    <property type="entry name" value="DUF2914"/>
    <property type="match status" value="1"/>
</dbReference>
<organism evidence="2 3">
    <name type="scientific">Thermodesulforhabdus norvegica</name>
    <dbReference type="NCBI Taxonomy" id="39841"/>
    <lineage>
        <taxon>Bacteria</taxon>
        <taxon>Pseudomonadati</taxon>
        <taxon>Thermodesulfobacteriota</taxon>
        <taxon>Syntrophobacteria</taxon>
        <taxon>Syntrophobacterales</taxon>
        <taxon>Thermodesulforhabdaceae</taxon>
        <taxon>Thermodesulforhabdus</taxon>
    </lineage>
</organism>
<protein>
    <recommendedName>
        <fullName evidence="1">DUF2914 domain-containing protein</fullName>
    </recommendedName>
</protein>
<accession>A0A1I4QQU3</accession>
<dbReference type="OrthoDB" id="5419356at2"/>
<dbReference type="RefSeq" id="WP_093392734.1">
    <property type="nucleotide sequence ID" value="NZ_FOUU01000001.1"/>
</dbReference>
<reference evidence="2 3" key="1">
    <citation type="submission" date="2016-10" db="EMBL/GenBank/DDBJ databases">
        <authorList>
            <person name="de Groot N.N."/>
        </authorList>
    </citation>
    <scope>NUCLEOTIDE SEQUENCE [LARGE SCALE GENOMIC DNA]</scope>
    <source>
        <strain evidence="2 3">DSM 9990</strain>
    </source>
</reference>
<evidence type="ECO:0000313" key="3">
    <source>
        <dbReference type="Proteomes" id="UP000199611"/>
    </source>
</evidence>
<dbReference type="STRING" id="39841.SAMN05660836_00175"/>
<sequence>MVWGKTLNLLTVAIMALVITLINAVRLSAQDGTMPNTRPQLVEALMCEGVKDYACVGPSIVFSVEKREVFCYTRFENVSGALTVYHRWRHRDELSTQIRLRVRKTNPVAYSSIQLREADKGPWQVEVVGEDGFVYEVLRFSITD</sequence>
<dbReference type="Proteomes" id="UP000199611">
    <property type="component" value="Unassembled WGS sequence"/>
</dbReference>
<evidence type="ECO:0000313" key="2">
    <source>
        <dbReference type="EMBL" id="SFM42444.1"/>
    </source>
</evidence>
<gene>
    <name evidence="2" type="ORF">SAMN05660836_00175</name>
</gene>
<dbReference type="AlphaFoldDB" id="A0A1I4QQU3"/>
<feature type="domain" description="DUF2914" evidence="1">
    <location>
        <begin position="83"/>
        <end position="142"/>
    </location>
</feature>
<name>A0A1I4QQU3_9BACT</name>
<dbReference type="InterPro" id="IPR022606">
    <property type="entry name" value="DUF2914"/>
</dbReference>
<keyword evidence="3" id="KW-1185">Reference proteome</keyword>
<evidence type="ECO:0000259" key="1">
    <source>
        <dbReference type="Pfam" id="PF11141"/>
    </source>
</evidence>